<comment type="caution">
    <text evidence="11">The sequence shown here is derived from an EMBL/GenBank/DDBJ whole genome shotgun (WGS) entry which is preliminary data.</text>
</comment>
<organism evidence="11 12">
    <name type="scientific">Wickerhamomyces ciferrii (strain ATCC 14091 / BCRC 22168 / CBS 111 / JCM 3599 / NBRC 0793 / NRRL Y-1031 F-60-10)</name>
    <name type="common">Yeast</name>
    <name type="synonym">Pichia ciferrii</name>
    <dbReference type="NCBI Taxonomy" id="1206466"/>
    <lineage>
        <taxon>Eukaryota</taxon>
        <taxon>Fungi</taxon>
        <taxon>Dikarya</taxon>
        <taxon>Ascomycota</taxon>
        <taxon>Saccharomycotina</taxon>
        <taxon>Saccharomycetes</taxon>
        <taxon>Phaffomycetales</taxon>
        <taxon>Wickerhamomycetaceae</taxon>
        <taxon>Wickerhamomyces</taxon>
    </lineage>
</organism>
<reference evidence="11 12" key="1">
    <citation type="journal article" date="2012" name="Eukaryot. Cell">
        <title>Draft genome sequence of Wickerhamomyces ciferrii NRRL Y-1031 F-60-10.</title>
        <authorList>
            <person name="Schneider J."/>
            <person name="Andrea H."/>
            <person name="Blom J."/>
            <person name="Jaenicke S."/>
            <person name="Ruckert C."/>
            <person name="Schorsch C."/>
            <person name="Szczepanowski R."/>
            <person name="Farwick M."/>
            <person name="Goesmann A."/>
            <person name="Puhler A."/>
            <person name="Schaffer S."/>
            <person name="Tauch A."/>
            <person name="Kohler T."/>
            <person name="Brinkrolf K."/>
        </authorList>
    </citation>
    <scope>NUCLEOTIDE SEQUENCE [LARGE SCALE GENOMIC DNA]</scope>
    <source>
        <strain evidence="12">ATCC 14091 / BCRC 22168 / CBS 111 / JCM 3599 / NBRC 0793 / NRRL Y-1031 F-60-10</strain>
    </source>
</reference>
<dbReference type="PANTHER" id="PTHR22760:SF2">
    <property type="entry name" value="ALPHA-1,2-MANNOSYLTRANSFERASE ALG9"/>
    <property type="match status" value="1"/>
</dbReference>
<dbReference type="UniPathway" id="UPA00378"/>
<dbReference type="InParanoid" id="K0KL53"/>
<dbReference type="FunCoup" id="K0KL53">
    <property type="interactions" value="962"/>
</dbReference>
<keyword evidence="4 10" id="KW-0328">Glycosyltransferase</keyword>
<dbReference type="InterPro" id="IPR005599">
    <property type="entry name" value="GPI_mannosylTrfase"/>
</dbReference>
<feature type="transmembrane region" description="Helical" evidence="10">
    <location>
        <begin position="376"/>
        <end position="395"/>
    </location>
</feature>
<evidence type="ECO:0000313" key="12">
    <source>
        <dbReference type="Proteomes" id="UP000009328"/>
    </source>
</evidence>
<keyword evidence="12" id="KW-1185">Reference proteome</keyword>
<evidence type="ECO:0000256" key="5">
    <source>
        <dbReference type="ARBA" id="ARBA00022679"/>
    </source>
</evidence>
<evidence type="ECO:0000256" key="6">
    <source>
        <dbReference type="ARBA" id="ARBA00022692"/>
    </source>
</evidence>
<keyword evidence="7 10" id="KW-0256">Endoplasmic reticulum</keyword>
<evidence type="ECO:0000256" key="4">
    <source>
        <dbReference type="ARBA" id="ARBA00022676"/>
    </source>
</evidence>
<gene>
    <name evidence="11" type="ORF">BN7_1367</name>
</gene>
<name>K0KL53_WICCF</name>
<evidence type="ECO:0000256" key="10">
    <source>
        <dbReference type="RuleBase" id="RU363075"/>
    </source>
</evidence>
<evidence type="ECO:0000256" key="8">
    <source>
        <dbReference type="ARBA" id="ARBA00022989"/>
    </source>
</evidence>
<dbReference type="GO" id="GO:0006487">
    <property type="term" value="P:protein N-linked glycosylation"/>
    <property type="evidence" value="ECO:0007669"/>
    <property type="project" value="TreeGrafter"/>
</dbReference>
<sequence length="569" mass="64612">MPLVDTKNPLVHLLLLIRLICVFYSIIPDCDEVFNYYEPLNFLLRGFGKQTWEYSPEYAIRSWAYLIPYAIPTYPVTVAIDYFKILPPQAAFYTIRLSVVSFTLYSELHLYNTLKQKVNLSIANYYLFFTSVSTGLSHASIALLPSSFAMNCTALATSNLIQYFHSRNLGYALLVTFWFITGGVIGWPFVLALAAVSTLVIIAQNLKSFLITRRYIGWSFFIVLVIIGTSLQIDSTFYAKTVLVPANIVLYNVIFADENAGPNIFGVEPLSYYIINLLLNFNIIAILGYIGIIAVPVLSFTGLKPNKLSNLEIITILSPIAVWSGIFFSQPHKEERFLYPIYSTINLSAAFTLWYVSKTISCITQSITKSSKSSSIFKSIIVSTILILTFIISLSKTASLSNNYSAPLEIYNSLPRNESGNVCVGREWYRYPSSFFLSQNQRLNFIKTNFNGLLPGDFNETIGKFQSIRIIPENMNNLNKFEPSKLSNFENCDYAIDISQPVDSETEEIGFLNEQGEIRKGWELIKSVPFLNNDESEGIGRLLWIPKQFFQLTKTKLTYHSYNLYKKVE</sequence>
<evidence type="ECO:0000256" key="3">
    <source>
        <dbReference type="ARBA" id="ARBA00007063"/>
    </source>
</evidence>
<feature type="transmembrane region" description="Helical" evidence="10">
    <location>
        <begin position="9"/>
        <end position="27"/>
    </location>
</feature>
<evidence type="ECO:0000256" key="9">
    <source>
        <dbReference type="ARBA" id="ARBA00023136"/>
    </source>
</evidence>
<feature type="transmembrane region" description="Helical" evidence="10">
    <location>
        <begin position="123"/>
        <end position="150"/>
    </location>
</feature>
<evidence type="ECO:0000313" key="11">
    <source>
        <dbReference type="EMBL" id="CCH41828.1"/>
    </source>
</evidence>
<keyword evidence="9 10" id="KW-0472">Membrane</keyword>
<dbReference type="EC" id="2.4.1.-" evidence="10"/>
<proteinExistence type="inferred from homology"/>
<feature type="transmembrane region" description="Helical" evidence="10">
    <location>
        <begin position="170"/>
        <end position="203"/>
    </location>
</feature>
<comment type="pathway">
    <text evidence="2">Protein modification; protein glycosylation.</text>
</comment>
<keyword evidence="8 10" id="KW-1133">Transmembrane helix</keyword>
<dbReference type="EMBL" id="CAIF01000029">
    <property type="protein sequence ID" value="CCH41828.1"/>
    <property type="molecule type" value="Genomic_DNA"/>
</dbReference>
<evidence type="ECO:0000256" key="1">
    <source>
        <dbReference type="ARBA" id="ARBA00004477"/>
    </source>
</evidence>
<dbReference type="GO" id="GO:0000026">
    <property type="term" value="F:alpha-1,2-mannosyltransferase activity"/>
    <property type="evidence" value="ECO:0007669"/>
    <property type="project" value="TreeGrafter"/>
</dbReference>
<keyword evidence="5 11" id="KW-0808">Transferase</keyword>
<feature type="transmembrane region" description="Helical" evidence="10">
    <location>
        <begin position="310"/>
        <end position="331"/>
    </location>
</feature>
<comment type="similarity">
    <text evidence="3 10">Belongs to the glycosyltransferase 22 family.</text>
</comment>
<feature type="transmembrane region" description="Helical" evidence="10">
    <location>
        <begin position="337"/>
        <end position="356"/>
    </location>
</feature>
<keyword evidence="6 10" id="KW-0812">Transmembrane</keyword>
<feature type="transmembrane region" description="Helical" evidence="10">
    <location>
        <begin position="215"/>
        <end position="233"/>
    </location>
</feature>
<dbReference type="AlphaFoldDB" id="K0KL53"/>
<dbReference type="HOGENOM" id="CLU_018152_1_1_1"/>
<dbReference type="eggNOG" id="KOG2515">
    <property type="taxonomic scope" value="Eukaryota"/>
</dbReference>
<dbReference type="PANTHER" id="PTHR22760">
    <property type="entry name" value="GLYCOSYLTRANSFERASE"/>
    <property type="match status" value="1"/>
</dbReference>
<comment type="subcellular location">
    <subcellularLocation>
        <location evidence="1 10">Endoplasmic reticulum membrane</location>
        <topology evidence="1 10">Multi-pass membrane protein</topology>
    </subcellularLocation>
</comment>
<dbReference type="GO" id="GO:0005789">
    <property type="term" value="C:endoplasmic reticulum membrane"/>
    <property type="evidence" value="ECO:0007669"/>
    <property type="project" value="UniProtKB-SubCell"/>
</dbReference>
<protein>
    <recommendedName>
        <fullName evidence="10">Mannosyltransferase</fullName>
        <ecNumber evidence="10">2.4.1.-</ecNumber>
    </recommendedName>
</protein>
<dbReference type="Pfam" id="PF03901">
    <property type="entry name" value="Glyco_transf_22"/>
    <property type="match status" value="1"/>
</dbReference>
<evidence type="ECO:0000256" key="7">
    <source>
        <dbReference type="ARBA" id="ARBA00022824"/>
    </source>
</evidence>
<evidence type="ECO:0000256" key="2">
    <source>
        <dbReference type="ARBA" id="ARBA00004922"/>
    </source>
</evidence>
<accession>K0KL53</accession>
<dbReference type="STRING" id="1206466.K0KL53"/>
<dbReference type="Proteomes" id="UP000009328">
    <property type="component" value="Unassembled WGS sequence"/>
</dbReference>
<feature type="transmembrane region" description="Helical" evidence="10">
    <location>
        <begin position="272"/>
        <end position="298"/>
    </location>
</feature>